<feature type="domain" description="DUF6705" evidence="1">
    <location>
        <begin position="1"/>
        <end position="187"/>
    </location>
</feature>
<accession>A0A376DP86</accession>
<gene>
    <name evidence="2" type="ORF">EG346_09395</name>
    <name evidence="3" type="ORF">NCTC13533_00249</name>
</gene>
<accession>A0A3G6M408</accession>
<dbReference type="Pfam" id="PF20448">
    <property type="entry name" value="DUF6705"/>
    <property type="match status" value="1"/>
</dbReference>
<reference evidence="5" key="3">
    <citation type="submission" date="2018-11" db="EMBL/GenBank/DDBJ databases">
        <title>Proposal to divide the Flavobacteriaceae and reorganize its genera based on Amino Acid Identity values calculated from whole genome sequences.</title>
        <authorList>
            <person name="Nicholson A.C."/>
            <person name="Gulvik C.A."/>
            <person name="Whitney A.M."/>
            <person name="Humrighouse B.W."/>
            <person name="Bell M."/>
            <person name="Holmes B."/>
            <person name="Steigerwalt A.G."/>
            <person name="Villarma A."/>
            <person name="Sheth M."/>
            <person name="Batra D."/>
            <person name="Pryor J."/>
            <person name="Bernardet J.-F."/>
            <person name="Hugo C."/>
            <person name="Kampfer P."/>
            <person name="Newman J."/>
            <person name="McQuiston J.R."/>
        </authorList>
    </citation>
    <scope>NUCLEOTIDE SEQUENCE [LARGE SCALE GENOMIC DNA]</scope>
    <source>
        <strain evidence="5">G0188</strain>
    </source>
</reference>
<dbReference type="OrthoDB" id="1273740at2"/>
<dbReference type="Proteomes" id="UP000255224">
    <property type="component" value="Unassembled WGS sequence"/>
</dbReference>
<dbReference type="EMBL" id="CP033920">
    <property type="protein sequence ID" value="AZA48386.1"/>
    <property type="molecule type" value="Genomic_DNA"/>
</dbReference>
<reference evidence="3 4" key="1">
    <citation type="submission" date="2018-06" db="EMBL/GenBank/DDBJ databases">
        <authorList>
            <consortium name="Pathogen Informatics"/>
            <person name="Doyle S."/>
        </authorList>
    </citation>
    <scope>NUCLEOTIDE SEQUENCE [LARGE SCALE GENOMIC DNA]</scope>
    <source>
        <strain evidence="3 4">NCTC13533</strain>
    </source>
</reference>
<name>A0A376DP86_CHRCU</name>
<evidence type="ECO:0000313" key="3">
    <source>
        <dbReference type="EMBL" id="STC92150.1"/>
    </source>
</evidence>
<dbReference type="InterPro" id="IPR046551">
    <property type="entry name" value="DUF6705"/>
</dbReference>
<sequence>MKNIILFTILIIGIKCKAQVYPLTTDTDVPNNTYIKDTNNDLPAFEGTWKGTWNGKALLINFKKIEHYLDTHLKNNPFYRDLLVGKFQVKDPSGNILFDNLSIADNSAKITGGKIFPNGKYVLSYVDPELCFKGGRIFIEFTNSSKTEIKFKFMETSNLIDTDCFYHGKPADQRPEPLPKEIILIKQ</sequence>
<reference evidence="2" key="2">
    <citation type="submission" date="2018-11" db="EMBL/GenBank/DDBJ databases">
        <title>Proposal to divide the Flavobacteriaceae and reorganize its genera based on Amino Acid Identity values calculated from whole genome sequences.</title>
        <authorList>
            <person name="Nicholson A.C."/>
            <person name="Gulvik C.A."/>
            <person name="Whitney A.M."/>
            <person name="Humrighouse B.W."/>
            <person name="Bell M."/>
            <person name="Holmes B."/>
            <person name="Steigerwalt A."/>
            <person name="Villarma A."/>
            <person name="Sheth M."/>
            <person name="Batra D."/>
            <person name="Pryor J."/>
            <person name="Bernardet J.-F."/>
            <person name="Hugo C."/>
            <person name="Kampfer P."/>
            <person name="Newman J."/>
            <person name="Mcquiston J.R."/>
        </authorList>
    </citation>
    <scope>NUCLEOTIDE SEQUENCE [LARGE SCALE GENOMIC DNA]</scope>
    <source>
        <strain evidence="2">G0188</strain>
    </source>
</reference>
<evidence type="ECO:0000259" key="1">
    <source>
        <dbReference type="Pfam" id="PF20448"/>
    </source>
</evidence>
<evidence type="ECO:0000313" key="4">
    <source>
        <dbReference type="Proteomes" id="UP000255224"/>
    </source>
</evidence>
<organism evidence="3 4">
    <name type="scientific">Chryseobacterium carnipullorum</name>
    <dbReference type="NCBI Taxonomy" id="1124835"/>
    <lineage>
        <taxon>Bacteria</taxon>
        <taxon>Pseudomonadati</taxon>
        <taxon>Bacteroidota</taxon>
        <taxon>Flavobacteriia</taxon>
        <taxon>Flavobacteriales</taxon>
        <taxon>Weeksellaceae</taxon>
        <taxon>Chryseobacterium group</taxon>
        <taxon>Chryseobacterium</taxon>
    </lineage>
</organism>
<dbReference type="EMBL" id="UFVQ01000003">
    <property type="protein sequence ID" value="STC92150.1"/>
    <property type="molecule type" value="Genomic_DNA"/>
</dbReference>
<evidence type="ECO:0000313" key="2">
    <source>
        <dbReference type="EMBL" id="AZA48386.1"/>
    </source>
</evidence>
<dbReference type="AlphaFoldDB" id="A0A376DP86"/>
<dbReference type="RefSeq" id="WP_052202437.1">
    <property type="nucleotide sequence ID" value="NZ_CP033920.1"/>
</dbReference>
<proteinExistence type="predicted"/>
<evidence type="ECO:0000313" key="5">
    <source>
        <dbReference type="Proteomes" id="UP000273270"/>
    </source>
</evidence>
<keyword evidence="5" id="KW-1185">Reference proteome</keyword>
<dbReference type="Proteomes" id="UP000273270">
    <property type="component" value="Chromosome"/>
</dbReference>
<protein>
    <recommendedName>
        <fullName evidence="1">DUF6705 domain-containing protein</fullName>
    </recommendedName>
</protein>
<dbReference type="KEGG" id="ccau:EG346_09395"/>